<dbReference type="InterPro" id="IPR029068">
    <property type="entry name" value="Glyas_Bleomycin-R_OHBP_Dase"/>
</dbReference>
<dbReference type="CDD" id="cd07247">
    <property type="entry name" value="SgaA_N_like"/>
    <property type="match status" value="1"/>
</dbReference>
<sequence>MKLTEPVPGGPCWVELSTSDVTASKTFYAALFGWRSLTDPRPEAGGYTVARLGEDPVAALSPVYQPGGRPGWTVSFAVTDTDRAVGAVRAAGGTLVTEPVDVFDQGRFAVAADPSGAVFSLWQAQDFAGAGRFNAPGALSWAELRTDRPESALAFYPEVFGWTVDATDRYTHWGVDGAEFGGLKEIHDDALSEGPTTPPGWLPYFSVTDVEAAAATALGAGGEQIVPPTPVPGGPWVAVLRDPQGAPFGIHTP</sequence>
<feature type="domain" description="VOC" evidence="1">
    <location>
        <begin position="138"/>
        <end position="253"/>
    </location>
</feature>
<dbReference type="RefSeq" id="WP_164343984.1">
    <property type="nucleotide sequence ID" value="NZ_JAAGLQ010000201.1"/>
</dbReference>
<dbReference type="Pfam" id="PF18029">
    <property type="entry name" value="Glyoxalase_6"/>
    <property type="match status" value="1"/>
</dbReference>
<dbReference type="InterPro" id="IPR004360">
    <property type="entry name" value="Glyas_Fos-R_dOase_dom"/>
</dbReference>
<gene>
    <name evidence="2" type="ORF">G3I29_10005</name>
</gene>
<organism evidence="2 3">
    <name type="scientific">Streptomyces halstedii</name>
    <dbReference type="NCBI Taxonomy" id="1944"/>
    <lineage>
        <taxon>Bacteria</taxon>
        <taxon>Bacillati</taxon>
        <taxon>Actinomycetota</taxon>
        <taxon>Actinomycetes</taxon>
        <taxon>Kitasatosporales</taxon>
        <taxon>Streptomycetaceae</taxon>
        <taxon>Streptomyces</taxon>
    </lineage>
</organism>
<dbReference type="Proteomes" id="UP000471293">
    <property type="component" value="Unassembled WGS sequence"/>
</dbReference>
<protein>
    <submittedName>
        <fullName evidence="2">VOC family protein</fullName>
    </submittedName>
</protein>
<dbReference type="Pfam" id="PF00903">
    <property type="entry name" value="Glyoxalase"/>
    <property type="match status" value="1"/>
</dbReference>
<proteinExistence type="predicted"/>
<evidence type="ECO:0000313" key="2">
    <source>
        <dbReference type="EMBL" id="NEA15859.1"/>
    </source>
</evidence>
<evidence type="ECO:0000259" key="1">
    <source>
        <dbReference type="PROSITE" id="PS51819"/>
    </source>
</evidence>
<dbReference type="AlphaFoldDB" id="A0A6N9TZ89"/>
<dbReference type="SUPFAM" id="SSF54593">
    <property type="entry name" value="Glyoxalase/Bleomycin resistance protein/Dihydroxybiphenyl dioxygenase"/>
    <property type="match status" value="2"/>
</dbReference>
<dbReference type="Gene3D" id="3.10.180.10">
    <property type="entry name" value="2,3-Dihydroxybiphenyl 1,2-Dioxygenase, domain 1"/>
    <property type="match status" value="2"/>
</dbReference>
<feature type="domain" description="VOC" evidence="1">
    <location>
        <begin position="10"/>
        <end position="124"/>
    </location>
</feature>
<dbReference type="PROSITE" id="PS51819">
    <property type="entry name" value="VOC"/>
    <property type="match status" value="2"/>
</dbReference>
<dbReference type="EMBL" id="JAAGLQ010000201">
    <property type="protein sequence ID" value="NEA15859.1"/>
    <property type="molecule type" value="Genomic_DNA"/>
</dbReference>
<evidence type="ECO:0000313" key="3">
    <source>
        <dbReference type="Proteomes" id="UP000471293"/>
    </source>
</evidence>
<accession>A0A6N9TZ89</accession>
<dbReference type="InterPro" id="IPR037523">
    <property type="entry name" value="VOC_core"/>
</dbReference>
<reference evidence="2 3" key="1">
    <citation type="submission" date="2020-01" db="EMBL/GenBank/DDBJ databases">
        <title>Insect and environment-associated Actinomycetes.</title>
        <authorList>
            <person name="Currrie C."/>
            <person name="Chevrette M."/>
            <person name="Carlson C."/>
            <person name="Stubbendieck R."/>
            <person name="Wendt-Pienkowski E."/>
        </authorList>
    </citation>
    <scope>NUCLEOTIDE SEQUENCE [LARGE SCALE GENOMIC DNA]</scope>
    <source>
        <strain evidence="2 3">SID11342</strain>
    </source>
</reference>
<name>A0A6N9TZ89_STRHA</name>
<dbReference type="InterPro" id="IPR041581">
    <property type="entry name" value="Glyoxalase_6"/>
</dbReference>
<dbReference type="PANTHER" id="PTHR33993:SF14">
    <property type="entry name" value="GB|AAF24581.1"/>
    <property type="match status" value="1"/>
</dbReference>
<dbReference type="PANTHER" id="PTHR33993">
    <property type="entry name" value="GLYOXALASE-RELATED"/>
    <property type="match status" value="1"/>
</dbReference>
<comment type="caution">
    <text evidence="2">The sequence shown here is derived from an EMBL/GenBank/DDBJ whole genome shotgun (WGS) entry which is preliminary data.</text>
</comment>
<dbReference type="InterPro" id="IPR052164">
    <property type="entry name" value="Anthracycline_SecMetBiosynth"/>
</dbReference>